<gene>
    <name evidence="2" type="ORF">C7477_103157</name>
</gene>
<organism evidence="2 3">
    <name type="scientific">Phyllobacterium leguminum</name>
    <dbReference type="NCBI Taxonomy" id="314237"/>
    <lineage>
        <taxon>Bacteria</taxon>
        <taxon>Pseudomonadati</taxon>
        <taxon>Pseudomonadota</taxon>
        <taxon>Alphaproteobacteria</taxon>
        <taxon>Hyphomicrobiales</taxon>
        <taxon>Phyllobacteriaceae</taxon>
        <taxon>Phyllobacterium</taxon>
    </lineage>
</organism>
<keyword evidence="3" id="KW-1185">Reference proteome</keyword>
<protein>
    <submittedName>
        <fullName evidence="2">Uncharacterized protein</fullName>
    </submittedName>
</protein>
<evidence type="ECO:0000256" key="1">
    <source>
        <dbReference type="SAM" id="Coils"/>
    </source>
</evidence>
<feature type="coiled-coil region" evidence="1">
    <location>
        <begin position="149"/>
        <end position="176"/>
    </location>
</feature>
<dbReference type="AlphaFoldDB" id="A0A318T9U2"/>
<dbReference type="Proteomes" id="UP000247454">
    <property type="component" value="Unassembled WGS sequence"/>
</dbReference>
<dbReference type="EMBL" id="QJTF01000003">
    <property type="protein sequence ID" value="PYE89649.1"/>
    <property type="molecule type" value="Genomic_DNA"/>
</dbReference>
<name>A0A318T9U2_9HYPH</name>
<evidence type="ECO:0000313" key="3">
    <source>
        <dbReference type="Proteomes" id="UP000247454"/>
    </source>
</evidence>
<comment type="caution">
    <text evidence="2">The sequence shown here is derived from an EMBL/GenBank/DDBJ whole genome shotgun (WGS) entry which is preliminary data.</text>
</comment>
<proteinExistence type="predicted"/>
<evidence type="ECO:0000313" key="2">
    <source>
        <dbReference type="EMBL" id="PYE89649.1"/>
    </source>
</evidence>
<sequence>MQTLKPSAAEIIRVITDLRNAILIDDDEGLAEHAEPMIAAKELIERLTPAAPTSTPVADNPAPADKGGLVTVAWEASSRIRSRRDVPWSEWDDWKSCSKTERRGASSDDLYERRVRALTPLAEAEREIVARDEDKHKLFTEALEWRWQSQCAEARVKELEAENAALRRQDDLAVAKLAEAMRVTEPFATILSGFDTDEFNAGNFDYQSIVPFLNGMDHSITIGHLRAARDFRKKMEGGDACK</sequence>
<dbReference type="RefSeq" id="WP_110749130.1">
    <property type="nucleotide sequence ID" value="NZ_QJTF01000003.1"/>
</dbReference>
<keyword evidence="1" id="KW-0175">Coiled coil</keyword>
<reference evidence="2 3" key="1">
    <citation type="submission" date="2018-06" db="EMBL/GenBank/DDBJ databases">
        <title>Genomic Encyclopedia of Type Strains, Phase III (KMG-III): the genomes of soil and plant-associated and newly described type strains.</title>
        <authorList>
            <person name="Whitman W."/>
        </authorList>
    </citation>
    <scope>NUCLEOTIDE SEQUENCE [LARGE SCALE GENOMIC DNA]</scope>
    <source>
        <strain evidence="2 3">ORS 1419</strain>
    </source>
</reference>
<accession>A0A318T9U2</accession>